<reference evidence="3" key="1">
    <citation type="submission" date="2021-07" db="EMBL/GenBank/DDBJ databases">
        <authorList>
            <person name="Branca A.L. A."/>
        </authorList>
    </citation>
    <scope>NUCLEOTIDE SEQUENCE</scope>
</reference>
<evidence type="ECO:0000313" key="4">
    <source>
        <dbReference type="Proteomes" id="UP001153618"/>
    </source>
</evidence>
<dbReference type="InterPro" id="IPR036452">
    <property type="entry name" value="Ribo_hydro-like"/>
</dbReference>
<dbReference type="EMBL" id="CAJVOS010000010">
    <property type="protein sequence ID" value="CAG7978665.1"/>
    <property type="molecule type" value="Genomic_DNA"/>
</dbReference>
<accession>A0A9W4MNN0</accession>
<evidence type="ECO:0000259" key="1">
    <source>
        <dbReference type="Pfam" id="PF07632"/>
    </source>
</evidence>
<feature type="domain" description="Cellulose-binding Sde182 C-terminal" evidence="2">
    <location>
        <begin position="372"/>
        <end position="474"/>
    </location>
</feature>
<name>A0A9W4MNN0_PENOL</name>
<protein>
    <recommendedName>
        <fullName evidence="5">Cellulose-binding protein</fullName>
    </recommendedName>
</protein>
<keyword evidence="4" id="KW-1185">Reference proteome</keyword>
<sequence length="497" mass="54932">MASAQFQSFPSKPRVFILSDISNEPDDAESLVRYLLYANQFQTEGLVACTSTWMKNKVCPQDMHKIIDGYEKVVDNLNAHASPQDPYPPAQYLRSIIKKGAETYGMKAVGENIPLSEGGQLLLERIEAQSPDPLWVLCWGGTNVLASVLLRIQKTHSASEAAALRSKLRIYTISDQDDTGVWLRTTYPDLFYICSVHGWCQYGMAAWTGISGDKWYGFDKGGPDGSKITKEWIRENIQIGPLGSTYPDFMFIPEGDTPTFLYLIQNGLGVAERPEFGSWGGRYIQTDVSGLFGKGHYSDTPDEVEGADGRMHKSNQATIWRWRDAFQTDFAARMQWSLSSDVGAANHHPVAIVNGTTGPAPLVLELEAGASFRLDASESYDPDPNDSLTFRWYQYKDPSATQWSVQHEVGELGIKSLNEANSLVEVTLPTPDKCCVELISREAIPKGQLLHLILEVKDNGAPALTTYRRIIIQTTNEKLLGGGGGADSIGDTMKDVM</sequence>
<comment type="caution">
    <text evidence="3">The sequence shown here is derived from an EMBL/GenBank/DDBJ whole genome shotgun (WGS) entry which is preliminary data.</text>
</comment>
<feature type="domain" description="Cellulose-binding Sde182 nucleoside hydrolase-like" evidence="1">
    <location>
        <begin position="14"/>
        <end position="283"/>
    </location>
</feature>
<dbReference type="Gene3D" id="2.60.40.10">
    <property type="entry name" value="Immunoglobulins"/>
    <property type="match status" value="1"/>
</dbReference>
<dbReference type="AlphaFoldDB" id="A0A9W4MNN0"/>
<dbReference type="Proteomes" id="UP001153618">
    <property type="component" value="Unassembled WGS sequence"/>
</dbReference>
<dbReference type="InterPro" id="IPR048527">
    <property type="entry name" value="Sde182_C"/>
</dbReference>
<dbReference type="GO" id="GO:0016799">
    <property type="term" value="F:hydrolase activity, hydrolyzing N-glycosyl compounds"/>
    <property type="evidence" value="ECO:0007669"/>
    <property type="project" value="InterPro"/>
</dbReference>
<organism evidence="3 4">
    <name type="scientific">Penicillium olsonii</name>
    <dbReference type="NCBI Taxonomy" id="99116"/>
    <lineage>
        <taxon>Eukaryota</taxon>
        <taxon>Fungi</taxon>
        <taxon>Dikarya</taxon>
        <taxon>Ascomycota</taxon>
        <taxon>Pezizomycotina</taxon>
        <taxon>Eurotiomycetes</taxon>
        <taxon>Eurotiomycetidae</taxon>
        <taxon>Eurotiales</taxon>
        <taxon>Aspergillaceae</taxon>
        <taxon>Penicillium</taxon>
    </lineage>
</organism>
<dbReference type="InterPro" id="IPR013783">
    <property type="entry name" value="Ig-like_fold"/>
</dbReference>
<proteinExistence type="predicted"/>
<dbReference type="Gene3D" id="3.90.245.10">
    <property type="entry name" value="Ribonucleoside hydrolase-like"/>
    <property type="match status" value="1"/>
</dbReference>
<gene>
    <name evidence="3" type="ORF">POLS_LOCUS1231</name>
</gene>
<dbReference type="Pfam" id="PF21027">
    <property type="entry name" value="Sde0182_C"/>
    <property type="match status" value="1"/>
</dbReference>
<evidence type="ECO:0008006" key="5">
    <source>
        <dbReference type="Google" id="ProtNLM"/>
    </source>
</evidence>
<dbReference type="Pfam" id="PF07632">
    <property type="entry name" value="Sde182_NH-like"/>
    <property type="match status" value="1"/>
</dbReference>
<evidence type="ECO:0000313" key="3">
    <source>
        <dbReference type="EMBL" id="CAG7978665.1"/>
    </source>
</evidence>
<dbReference type="InterPro" id="IPR011483">
    <property type="entry name" value="Sde182_NH-like"/>
</dbReference>
<dbReference type="OrthoDB" id="3592035at2759"/>
<evidence type="ECO:0000259" key="2">
    <source>
        <dbReference type="Pfam" id="PF21027"/>
    </source>
</evidence>